<evidence type="ECO:0000256" key="1">
    <source>
        <dbReference type="ARBA" id="ARBA00023015"/>
    </source>
</evidence>
<dbReference type="Proteomes" id="UP000048984">
    <property type="component" value="Unassembled WGS sequence"/>
</dbReference>
<dbReference type="GO" id="GO:0003700">
    <property type="term" value="F:DNA-binding transcription factor activity"/>
    <property type="evidence" value="ECO:0007669"/>
    <property type="project" value="InterPro"/>
</dbReference>
<reference evidence="5 6" key="2">
    <citation type="submission" date="2015-10" db="EMBL/GenBank/DDBJ databases">
        <title>Draft Genome Sequence of Prosthecomicrobium hirschii ATCC 27832.</title>
        <authorList>
            <person name="Daniel J."/>
            <person name="Givan S.A."/>
            <person name="Brun Y.V."/>
            <person name="Brown P.J."/>
        </authorList>
    </citation>
    <scope>NUCLEOTIDE SEQUENCE [LARGE SCALE GENOMIC DNA]</scope>
    <source>
        <strain evidence="5 6">16</strain>
    </source>
</reference>
<dbReference type="SUPFAM" id="SSF46689">
    <property type="entry name" value="Homeodomain-like"/>
    <property type="match status" value="2"/>
</dbReference>
<dbReference type="PROSITE" id="PS01124">
    <property type="entry name" value="HTH_ARAC_FAMILY_2"/>
    <property type="match status" value="1"/>
</dbReference>
<dbReference type="GO" id="GO:0043565">
    <property type="term" value="F:sequence-specific DNA binding"/>
    <property type="evidence" value="ECO:0007669"/>
    <property type="project" value="InterPro"/>
</dbReference>
<dbReference type="EMBL" id="LJYW01000001">
    <property type="protein sequence ID" value="KPL51850.1"/>
    <property type="molecule type" value="Genomic_DNA"/>
</dbReference>
<keyword evidence="2" id="KW-0238">DNA-binding</keyword>
<sequence length="285" mass="30672">MDAISQSRALGDLDGAESARFFVAGRFDALECMTATFTTHAYVPHRHETYAIGAIEAGCETWTARGIRHYAGPGEFAFNDPEVVHDGAPLAEGYSYRMIYPSTATLRRLAADLAGGRDRGTPGFPQAAVRDPEGAALYAEAHRRLQAGTDPFGAEELMTRALARCLARHADIPVAALGREPGPVARVRARLEADPSVEHSLADLAAIAGLTPHRLIRAFRRETGLTPHAYLVDRRVAAARDRLRGGERPAEVAAATGFADQAHLTRAFKARMGVTPGAYRTAFQA</sequence>
<evidence type="ECO:0000313" key="6">
    <source>
        <dbReference type="Proteomes" id="UP000048984"/>
    </source>
</evidence>
<dbReference type="InterPro" id="IPR009057">
    <property type="entry name" value="Homeodomain-like_sf"/>
</dbReference>
<keyword evidence="6" id="KW-1185">Reference proteome</keyword>
<keyword evidence="3" id="KW-0804">Transcription</keyword>
<accession>A0A0P6VYL5</accession>
<feature type="domain" description="HTH araC/xylS-type" evidence="4">
    <location>
        <begin position="185"/>
        <end position="282"/>
    </location>
</feature>
<name>A0A0P6VYL5_9HYPH</name>
<evidence type="ECO:0000256" key="3">
    <source>
        <dbReference type="ARBA" id="ARBA00023163"/>
    </source>
</evidence>
<evidence type="ECO:0000256" key="2">
    <source>
        <dbReference type="ARBA" id="ARBA00023125"/>
    </source>
</evidence>
<dbReference type="AlphaFoldDB" id="A0A0P6VYL5"/>
<comment type="caution">
    <text evidence="5">The sequence shown here is derived from an EMBL/GenBank/DDBJ whole genome shotgun (WGS) entry which is preliminary data.</text>
</comment>
<proteinExistence type="predicted"/>
<dbReference type="InterPro" id="IPR003313">
    <property type="entry name" value="AraC-bd"/>
</dbReference>
<dbReference type="InterPro" id="IPR050204">
    <property type="entry name" value="AraC_XylS_family_regulators"/>
</dbReference>
<dbReference type="SUPFAM" id="SSF51215">
    <property type="entry name" value="Regulatory protein AraC"/>
    <property type="match status" value="1"/>
</dbReference>
<dbReference type="SMART" id="SM00342">
    <property type="entry name" value="HTH_ARAC"/>
    <property type="match status" value="1"/>
</dbReference>
<evidence type="ECO:0000313" key="5">
    <source>
        <dbReference type="EMBL" id="KPL51850.1"/>
    </source>
</evidence>
<dbReference type="PANTHER" id="PTHR46796">
    <property type="entry name" value="HTH-TYPE TRANSCRIPTIONAL ACTIVATOR RHAS-RELATED"/>
    <property type="match status" value="1"/>
</dbReference>
<dbReference type="InterPro" id="IPR018060">
    <property type="entry name" value="HTH_AraC"/>
</dbReference>
<keyword evidence="1" id="KW-0805">Transcription regulation</keyword>
<protein>
    <recommendedName>
        <fullName evidence="4">HTH araC/xylS-type domain-containing protein</fullName>
    </recommendedName>
</protein>
<dbReference type="RefSeq" id="WP_054358013.1">
    <property type="nucleotide sequence ID" value="NZ_LJYW01000001.1"/>
</dbReference>
<organism evidence="5 6">
    <name type="scientific">Prosthecodimorpha hirschii</name>
    <dbReference type="NCBI Taxonomy" id="665126"/>
    <lineage>
        <taxon>Bacteria</taxon>
        <taxon>Pseudomonadati</taxon>
        <taxon>Pseudomonadota</taxon>
        <taxon>Alphaproteobacteria</taxon>
        <taxon>Hyphomicrobiales</taxon>
        <taxon>Ancalomicrobiaceae</taxon>
        <taxon>Prosthecodimorpha</taxon>
    </lineage>
</organism>
<dbReference type="Pfam" id="PF02311">
    <property type="entry name" value="AraC_binding"/>
    <property type="match status" value="1"/>
</dbReference>
<dbReference type="Gene3D" id="1.10.10.60">
    <property type="entry name" value="Homeodomain-like"/>
    <property type="match status" value="2"/>
</dbReference>
<dbReference type="STRING" id="665126.ABB55_06080"/>
<gene>
    <name evidence="5" type="ORF">ABB55_06080</name>
</gene>
<dbReference type="InterPro" id="IPR037923">
    <property type="entry name" value="HTH-like"/>
</dbReference>
<dbReference type="Pfam" id="PF12833">
    <property type="entry name" value="HTH_18"/>
    <property type="match status" value="1"/>
</dbReference>
<reference evidence="5 6" key="1">
    <citation type="submission" date="2015-09" db="EMBL/GenBank/DDBJ databases">
        <authorList>
            <person name="Jackson K.R."/>
            <person name="Lunt B.L."/>
            <person name="Fisher J.N.B."/>
            <person name="Gardner A.V."/>
            <person name="Bailey M.E."/>
            <person name="Deus L.M."/>
            <person name="Earl A.S."/>
            <person name="Gibby P.D."/>
            <person name="Hartmann K.A."/>
            <person name="Liu J.E."/>
            <person name="Manci A.M."/>
            <person name="Nielsen D.A."/>
            <person name="Solomon M.B."/>
            <person name="Breakwell D.P."/>
            <person name="Burnett S.H."/>
            <person name="Grose J.H."/>
        </authorList>
    </citation>
    <scope>NUCLEOTIDE SEQUENCE [LARGE SCALE GENOMIC DNA]</scope>
    <source>
        <strain evidence="5 6">16</strain>
    </source>
</reference>
<dbReference type="PANTHER" id="PTHR46796:SF2">
    <property type="entry name" value="TRANSCRIPTIONAL REGULATORY PROTEIN"/>
    <property type="match status" value="1"/>
</dbReference>
<evidence type="ECO:0000259" key="4">
    <source>
        <dbReference type="PROSITE" id="PS01124"/>
    </source>
</evidence>